<reference evidence="1 2" key="1">
    <citation type="journal article" date="2020" name="Front. Microbiol.">
        <title>Single-cell genomics of novel Actinobacteria with the Wood-Ljungdahl pathway discovered in a serpentinizing system.</title>
        <authorList>
            <person name="Merino N."/>
            <person name="Kawai M."/>
            <person name="Boyd E.S."/>
            <person name="Colman D.R."/>
            <person name="McGlynn S.E."/>
            <person name="Nealson K.H."/>
            <person name="Kurokawa K."/>
            <person name="Hongoh Y."/>
        </authorList>
    </citation>
    <scope>NUCLEOTIDE SEQUENCE [LARGE SCALE GENOMIC DNA]</scope>
    <source>
        <strain evidence="1 2">S33</strain>
    </source>
</reference>
<organism evidence="1 2">
    <name type="scientific">Candidatus Hakubella thermalkaliphila</name>
    <dbReference type="NCBI Taxonomy" id="2754717"/>
    <lineage>
        <taxon>Bacteria</taxon>
        <taxon>Bacillati</taxon>
        <taxon>Actinomycetota</taxon>
        <taxon>Actinomycetota incertae sedis</taxon>
        <taxon>Candidatus Hakubellales</taxon>
        <taxon>Candidatus Hakubellaceae</taxon>
        <taxon>Candidatus Hakubella</taxon>
    </lineage>
</organism>
<sequence length="273" mass="31023">MKRLTKALGRTSSKLLLALSANDKNIFTISDAQKVVKTSSAATRILLSDLVNKKWLIRLVPGKYLIVPLSAGEKAEYSENWYVIAKHLIEPNPYYISHYSALDIHKMITQPIMTVYISTPKRRKKAKILGANYRFIYAKLPKVWGIEEVWAKPTEKVKVSDLERTVIDCLDNPKLCGGISELAKGLWTKRKEIGYERLAKYVERFSSKAVAKRLGFLLELYEIGEDVLAKLKRSISPSFVLLDPSLPAGGKYLSSWKLRVNLDPKELREIIKT</sequence>
<dbReference type="EMBL" id="BLRY01000042">
    <property type="protein sequence ID" value="GFP27537.1"/>
    <property type="molecule type" value="Genomic_DNA"/>
</dbReference>
<dbReference type="Proteomes" id="UP000591948">
    <property type="component" value="Unassembled WGS sequence"/>
</dbReference>
<protein>
    <submittedName>
        <fullName evidence="1">Uncharacterized protein</fullName>
    </submittedName>
</protein>
<proteinExistence type="predicted"/>
<gene>
    <name evidence="1" type="ORF">HKBW3S33_00949</name>
</gene>
<comment type="caution">
    <text evidence="1">The sequence shown here is derived from an EMBL/GenBank/DDBJ whole genome shotgun (WGS) entry which is preliminary data.</text>
</comment>
<evidence type="ECO:0000313" key="1">
    <source>
        <dbReference type="EMBL" id="GFP27537.1"/>
    </source>
</evidence>
<evidence type="ECO:0000313" key="2">
    <source>
        <dbReference type="Proteomes" id="UP000591948"/>
    </source>
</evidence>
<name>A0A6V8P5C3_9ACTN</name>
<accession>A0A6V8P5C3</accession>
<keyword evidence="2" id="KW-1185">Reference proteome</keyword>